<proteinExistence type="predicted"/>
<dbReference type="EMBL" id="JAVXZY010000001">
    <property type="protein sequence ID" value="MDT8997957.1"/>
    <property type="molecule type" value="Genomic_DNA"/>
</dbReference>
<dbReference type="Pfam" id="PF13365">
    <property type="entry name" value="Trypsin_2"/>
    <property type="match status" value="1"/>
</dbReference>
<organism evidence="2 3">
    <name type="scientific">Roseateles aquae</name>
    <dbReference type="NCBI Taxonomy" id="3077235"/>
    <lineage>
        <taxon>Bacteria</taxon>
        <taxon>Pseudomonadati</taxon>
        <taxon>Pseudomonadota</taxon>
        <taxon>Betaproteobacteria</taxon>
        <taxon>Burkholderiales</taxon>
        <taxon>Sphaerotilaceae</taxon>
        <taxon>Roseateles</taxon>
    </lineage>
</organism>
<dbReference type="Gene3D" id="2.40.10.10">
    <property type="entry name" value="Trypsin-like serine proteases"/>
    <property type="match status" value="2"/>
</dbReference>
<keyword evidence="3" id="KW-1185">Reference proteome</keyword>
<dbReference type="PANTHER" id="PTHR43019:SF23">
    <property type="entry name" value="PROTEASE DO-LIKE 5, CHLOROPLASTIC"/>
    <property type="match status" value="1"/>
</dbReference>
<protein>
    <submittedName>
        <fullName evidence="2">Serine protease</fullName>
    </submittedName>
</protein>
<name>A0ABU3P6Q2_9BURK</name>
<comment type="caution">
    <text evidence="2">The sequence shown here is derived from an EMBL/GenBank/DDBJ whole genome shotgun (WGS) entry which is preliminary data.</text>
</comment>
<accession>A0ABU3P6Q2</accession>
<sequence length="259" mass="27222">MALRRAFLLALLGTSSVALAAEPTLPDLIDASRPSVLPVGTYSPLDTPRFTFHGTGFVVADGHYLVTNAHVLPPPDSVNADKRLAVQVPLARGRYEQRFVEVQALDRARDLALLKLEGAKVPALSLATPGQVREGQSIAVLGFPLAGALGFSLVTHRGIVSSISAITMQAPAANALSEQAVRRLREGSFDILQLDATAYPGNSGGPVMELSSGAVVGVLNMVLVRRDKESAISTPTGVSYAIPVQYVQGLLKQAGLLLP</sequence>
<feature type="chain" id="PRO_5045607649" evidence="1">
    <location>
        <begin position="21"/>
        <end position="259"/>
    </location>
</feature>
<feature type="signal peptide" evidence="1">
    <location>
        <begin position="1"/>
        <end position="20"/>
    </location>
</feature>
<dbReference type="PANTHER" id="PTHR43019">
    <property type="entry name" value="SERINE ENDOPROTEASE DEGS"/>
    <property type="match status" value="1"/>
</dbReference>
<dbReference type="InterPro" id="IPR009003">
    <property type="entry name" value="Peptidase_S1_PA"/>
</dbReference>
<gene>
    <name evidence="2" type="ORF">RQP53_01565</name>
</gene>
<dbReference type="InterPro" id="IPR043504">
    <property type="entry name" value="Peptidase_S1_PA_chymotrypsin"/>
</dbReference>
<dbReference type="RefSeq" id="WP_315649175.1">
    <property type="nucleotide sequence ID" value="NZ_JAVXZY010000001.1"/>
</dbReference>
<reference evidence="2" key="1">
    <citation type="submission" date="2023-09" db="EMBL/GenBank/DDBJ databases">
        <title>Paucibacter sp. APW11 Genome sequencing and assembly.</title>
        <authorList>
            <person name="Kim I."/>
        </authorList>
    </citation>
    <scope>NUCLEOTIDE SEQUENCE</scope>
    <source>
        <strain evidence="2">APW11</strain>
    </source>
</reference>
<dbReference type="GO" id="GO:0006508">
    <property type="term" value="P:proteolysis"/>
    <property type="evidence" value="ECO:0007669"/>
    <property type="project" value="UniProtKB-KW"/>
</dbReference>
<evidence type="ECO:0000313" key="2">
    <source>
        <dbReference type="EMBL" id="MDT8997957.1"/>
    </source>
</evidence>
<dbReference type="GO" id="GO:0008233">
    <property type="term" value="F:peptidase activity"/>
    <property type="evidence" value="ECO:0007669"/>
    <property type="project" value="UniProtKB-KW"/>
</dbReference>
<dbReference type="SUPFAM" id="SSF50494">
    <property type="entry name" value="Trypsin-like serine proteases"/>
    <property type="match status" value="1"/>
</dbReference>
<keyword evidence="2" id="KW-0645">Protease</keyword>
<dbReference type="Proteomes" id="UP001246372">
    <property type="component" value="Unassembled WGS sequence"/>
</dbReference>
<keyword evidence="2" id="KW-0378">Hydrolase</keyword>
<evidence type="ECO:0000256" key="1">
    <source>
        <dbReference type="SAM" id="SignalP"/>
    </source>
</evidence>
<evidence type="ECO:0000313" key="3">
    <source>
        <dbReference type="Proteomes" id="UP001246372"/>
    </source>
</evidence>
<keyword evidence="1" id="KW-0732">Signal</keyword>